<evidence type="ECO:0000256" key="4">
    <source>
        <dbReference type="ARBA" id="ARBA00021923"/>
    </source>
</evidence>
<dbReference type="GO" id="GO:0004590">
    <property type="term" value="F:orotidine-5'-phosphate decarboxylase activity"/>
    <property type="evidence" value="ECO:0007669"/>
    <property type="project" value="UniProtKB-EC"/>
</dbReference>
<dbReference type="EC" id="4.1.1.23" evidence="3 11"/>
<evidence type="ECO:0000313" key="13">
    <source>
        <dbReference type="EMBL" id="PIT90616.1"/>
    </source>
</evidence>
<dbReference type="Gene3D" id="3.20.20.70">
    <property type="entry name" value="Aldolase class I"/>
    <property type="match status" value="1"/>
</dbReference>
<evidence type="ECO:0000259" key="12">
    <source>
        <dbReference type="SMART" id="SM00934"/>
    </source>
</evidence>
<comment type="pathway">
    <text evidence="2 11">Pyrimidine metabolism; UMP biosynthesis via de novo pathway; UMP from orotate: step 2/2.</text>
</comment>
<evidence type="ECO:0000256" key="7">
    <source>
        <dbReference type="ARBA" id="ARBA00023239"/>
    </source>
</evidence>
<dbReference type="InterPro" id="IPR001754">
    <property type="entry name" value="OMPdeCOase_dom"/>
</dbReference>
<feature type="binding site" evidence="10">
    <location>
        <position position="221"/>
    </location>
    <ligand>
        <name>substrate</name>
    </ligand>
</feature>
<comment type="function">
    <text evidence="1">Catalyzes the decarboxylation of orotidine 5'-monophosphate (OMP) to uridine 5'-monophosphate (UMP).</text>
</comment>
<evidence type="ECO:0000256" key="9">
    <source>
        <dbReference type="PIRSR" id="PIRSR614732-1"/>
    </source>
</evidence>
<dbReference type="Proteomes" id="UP000230543">
    <property type="component" value="Unassembled WGS sequence"/>
</dbReference>
<evidence type="ECO:0000256" key="2">
    <source>
        <dbReference type="ARBA" id="ARBA00004861"/>
    </source>
</evidence>
<dbReference type="NCBIfam" id="TIGR01740">
    <property type="entry name" value="pyrF"/>
    <property type="match status" value="1"/>
</dbReference>
<dbReference type="GO" id="GO:0006207">
    <property type="term" value="P:'de novo' pyrimidine nucleobase biosynthetic process"/>
    <property type="evidence" value="ECO:0007669"/>
    <property type="project" value="InterPro"/>
</dbReference>
<evidence type="ECO:0000256" key="3">
    <source>
        <dbReference type="ARBA" id="ARBA00012321"/>
    </source>
</evidence>
<evidence type="ECO:0000256" key="1">
    <source>
        <dbReference type="ARBA" id="ARBA00002356"/>
    </source>
</evidence>
<dbReference type="InterPro" id="IPR018089">
    <property type="entry name" value="OMPdecase_AS"/>
</dbReference>
<dbReference type="InterPro" id="IPR011060">
    <property type="entry name" value="RibuloseP-bd_barrel"/>
</dbReference>
<gene>
    <name evidence="13" type="primary">pyrF</name>
    <name evidence="13" type="ORF">COU22_01210</name>
</gene>
<feature type="domain" description="Orotidine 5'-phosphate decarboxylase" evidence="12">
    <location>
        <begin position="9"/>
        <end position="236"/>
    </location>
</feature>
<evidence type="ECO:0000256" key="8">
    <source>
        <dbReference type="ARBA" id="ARBA00049157"/>
    </source>
</evidence>
<evidence type="ECO:0000313" key="14">
    <source>
        <dbReference type="Proteomes" id="UP000230543"/>
    </source>
</evidence>
<feature type="binding site" evidence="10">
    <location>
        <position position="129"/>
    </location>
    <ligand>
        <name>substrate</name>
    </ligand>
</feature>
<feature type="binding site" evidence="10">
    <location>
        <position position="200"/>
    </location>
    <ligand>
        <name>substrate</name>
    </ligand>
</feature>
<dbReference type="Pfam" id="PF00215">
    <property type="entry name" value="OMPdecase"/>
    <property type="match status" value="1"/>
</dbReference>
<dbReference type="AlphaFoldDB" id="A0A2M6WCV9"/>
<dbReference type="InterPro" id="IPR013785">
    <property type="entry name" value="Aldolase_TIM"/>
</dbReference>
<feature type="active site" description="For OMPdecase activity" evidence="9">
    <location>
        <position position="76"/>
    </location>
</feature>
<dbReference type="SMART" id="SM00934">
    <property type="entry name" value="OMPdecase"/>
    <property type="match status" value="1"/>
</dbReference>
<name>A0A2M6WCV9_9BACT</name>
<comment type="catalytic activity">
    <reaction evidence="8 11">
        <text>orotidine 5'-phosphate + H(+) = UMP + CO2</text>
        <dbReference type="Rhea" id="RHEA:11596"/>
        <dbReference type="ChEBI" id="CHEBI:15378"/>
        <dbReference type="ChEBI" id="CHEBI:16526"/>
        <dbReference type="ChEBI" id="CHEBI:57538"/>
        <dbReference type="ChEBI" id="CHEBI:57865"/>
        <dbReference type="EC" id="4.1.1.23"/>
    </reaction>
</comment>
<evidence type="ECO:0000256" key="11">
    <source>
        <dbReference type="RuleBase" id="RU000512"/>
    </source>
</evidence>
<feature type="binding site" evidence="10">
    <location>
        <position position="220"/>
    </location>
    <ligand>
        <name>substrate</name>
    </ligand>
</feature>
<evidence type="ECO:0000256" key="6">
    <source>
        <dbReference type="ARBA" id="ARBA00022975"/>
    </source>
</evidence>
<proteinExistence type="inferred from homology"/>
<protein>
    <recommendedName>
        <fullName evidence="4 11">Orotidine 5'-phosphate decarboxylase</fullName>
        <ecNumber evidence="3 11">4.1.1.23</ecNumber>
    </recommendedName>
</protein>
<accession>A0A2M6WCV9</accession>
<dbReference type="PROSITE" id="PS00156">
    <property type="entry name" value="OMPDECASE"/>
    <property type="match status" value="1"/>
</dbReference>
<reference evidence="14" key="1">
    <citation type="submission" date="2017-09" db="EMBL/GenBank/DDBJ databases">
        <title>Depth-based differentiation of microbial function through sediment-hosted aquifers and enrichment of novel symbionts in the deep terrestrial subsurface.</title>
        <authorList>
            <person name="Probst A.J."/>
            <person name="Ladd B."/>
            <person name="Jarett J.K."/>
            <person name="Geller-Mcgrath D.E."/>
            <person name="Sieber C.M.K."/>
            <person name="Emerson J.B."/>
            <person name="Anantharaman K."/>
            <person name="Thomas B.C."/>
            <person name="Malmstrom R."/>
            <person name="Stieglmeier M."/>
            <person name="Klingl A."/>
            <person name="Woyke T."/>
            <person name="Ryan C.M."/>
            <person name="Banfield J.F."/>
        </authorList>
    </citation>
    <scope>NUCLEOTIDE SEQUENCE [LARGE SCALE GENOMIC DNA]</scope>
</reference>
<feature type="binding site" evidence="10">
    <location>
        <position position="189"/>
    </location>
    <ligand>
        <name>substrate</name>
    </ligand>
</feature>
<dbReference type="GO" id="GO:0044205">
    <property type="term" value="P:'de novo' UMP biosynthetic process"/>
    <property type="evidence" value="ECO:0007669"/>
    <property type="project" value="UniProtKB-UniPathway"/>
</dbReference>
<comment type="caution">
    <text evidence="13">The sequence shown here is derived from an EMBL/GenBank/DDBJ whole genome shotgun (WGS) entry which is preliminary data.</text>
</comment>
<keyword evidence="7 11" id="KW-0456">Lyase</keyword>
<organism evidence="13 14">
    <name type="scientific">Candidatus Komeilibacteria bacterium CG10_big_fil_rev_8_21_14_0_10_41_13</name>
    <dbReference type="NCBI Taxonomy" id="1974476"/>
    <lineage>
        <taxon>Bacteria</taxon>
        <taxon>Candidatus Komeiliibacteriota</taxon>
    </lineage>
</organism>
<keyword evidence="6 11" id="KW-0665">Pyrimidine biosynthesis</keyword>
<dbReference type="CDD" id="cd04725">
    <property type="entry name" value="OMP_decarboxylase_like"/>
    <property type="match status" value="1"/>
</dbReference>
<keyword evidence="5 11" id="KW-0210">Decarboxylase</keyword>
<dbReference type="UniPathway" id="UPA00070">
    <property type="reaction ID" value="UER00120"/>
</dbReference>
<dbReference type="SUPFAM" id="SSF51366">
    <property type="entry name" value="Ribulose-phoshate binding barrel"/>
    <property type="match status" value="1"/>
</dbReference>
<dbReference type="GO" id="GO:0005829">
    <property type="term" value="C:cytosol"/>
    <property type="evidence" value="ECO:0007669"/>
    <property type="project" value="TreeGrafter"/>
</dbReference>
<feature type="active site" description="For OMPdecase activity" evidence="9">
    <location>
        <position position="79"/>
    </location>
</feature>
<comment type="similarity">
    <text evidence="11">Belongs to the OMP decarboxylase family.</text>
</comment>
<feature type="binding site" evidence="10">
    <location>
        <position position="48"/>
    </location>
    <ligand>
        <name>substrate</name>
    </ligand>
</feature>
<evidence type="ECO:0000256" key="5">
    <source>
        <dbReference type="ARBA" id="ARBA00022793"/>
    </source>
</evidence>
<dbReference type="InterPro" id="IPR014732">
    <property type="entry name" value="OMPdecase"/>
</dbReference>
<evidence type="ECO:0000256" key="10">
    <source>
        <dbReference type="PIRSR" id="PIRSR614732-2"/>
    </source>
</evidence>
<feature type="active site" description="For OMPdecase activity" evidence="9">
    <location>
        <position position="74"/>
    </location>
</feature>
<dbReference type="PANTHER" id="PTHR32119">
    <property type="entry name" value="OROTIDINE 5'-PHOSPHATE DECARBOXYLASE"/>
    <property type="match status" value="1"/>
</dbReference>
<dbReference type="EMBL" id="PFBO01000036">
    <property type="protein sequence ID" value="PIT90616.1"/>
    <property type="molecule type" value="Genomic_DNA"/>
</dbReference>
<dbReference type="PANTHER" id="PTHR32119:SF2">
    <property type="entry name" value="OROTIDINE 5'-PHOSPHATE DECARBOXYLASE"/>
    <property type="match status" value="1"/>
</dbReference>
<sequence length="251" mass="27505">MKNLPLAERLIVAADYAPNPNERVGALEVQDQVMRLADTLRGTGVVIKVNSVLRFAGYSLIRQLHNLQLKVMADLKLIDIPNTMKIDGQLLAEFKPELLTVMACNGVNALMAIRKVLPETEILAVTALTSLDEEECQLIFGCSTKAAVRRFARFAQLAGLGGLVLSPKEVEAVKNNEELVLSLNTPGIRPEFSLVQGDDQARVMTPRKAMAAGAERIVIGRPILQHDNPFEAVQMVLKEIQLGLTDRESSL</sequence>